<reference evidence="1 2" key="1">
    <citation type="submission" date="2012-10" db="EMBL/GenBank/DDBJ databases">
        <title>Genome sequencing of Tanticharoenia sakaeratensis NBRC 103193.</title>
        <authorList>
            <person name="Azuma Y."/>
            <person name="Hadano H."/>
            <person name="Hirakawa H."/>
            <person name="Matsushita K."/>
        </authorList>
    </citation>
    <scope>NUCLEOTIDE SEQUENCE [LARGE SCALE GENOMIC DNA]</scope>
    <source>
        <strain evidence="1 2">NBRC 103193</strain>
    </source>
</reference>
<accession>A0A0D6MPJ8</accession>
<organism evidence="1 2">
    <name type="scientific">Tanticharoenia sakaeratensis NBRC 103193</name>
    <dbReference type="NCBI Taxonomy" id="1231623"/>
    <lineage>
        <taxon>Bacteria</taxon>
        <taxon>Pseudomonadati</taxon>
        <taxon>Pseudomonadota</taxon>
        <taxon>Alphaproteobacteria</taxon>
        <taxon>Acetobacterales</taxon>
        <taxon>Acetobacteraceae</taxon>
        <taxon>Tanticharoenia</taxon>
    </lineage>
</organism>
<evidence type="ECO:0000313" key="1">
    <source>
        <dbReference type="EMBL" id="GAN55351.1"/>
    </source>
</evidence>
<evidence type="ECO:0008006" key="3">
    <source>
        <dbReference type="Google" id="ProtNLM"/>
    </source>
</evidence>
<dbReference type="AlphaFoldDB" id="A0A0D6MPJ8"/>
<proteinExistence type="predicted"/>
<name>A0A0D6MPJ8_9PROT</name>
<dbReference type="Proteomes" id="UP000032679">
    <property type="component" value="Unassembled WGS sequence"/>
</dbReference>
<dbReference type="InterPro" id="IPR038765">
    <property type="entry name" value="Papain-like_cys_pep_sf"/>
</dbReference>
<gene>
    <name evidence="1" type="ORF">Tasa_046_033</name>
</gene>
<protein>
    <recommendedName>
        <fullName evidence="3">Peptidase C39-like domain-containing protein</fullName>
    </recommendedName>
</protein>
<dbReference type="SUPFAM" id="SSF54001">
    <property type="entry name" value="Cysteine proteinases"/>
    <property type="match status" value="1"/>
</dbReference>
<dbReference type="RefSeq" id="WP_048850428.1">
    <property type="nucleotide sequence ID" value="NZ_BALE01000046.1"/>
</dbReference>
<evidence type="ECO:0000313" key="2">
    <source>
        <dbReference type="Proteomes" id="UP000032679"/>
    </source>
</evidence>
<dbReference type="OrthoDB" id="7247547at2"/>
<sequence length="251" mass="27491">MPQTIRALGKKPARHDPQTYRLGAALRAHLITPPPSADWAPGVTWPVWCNDTIGCCTQVSVASAIRTWTGVAQAPVLLSDAQVIANYSAESGYVPGQAATDQGGVEIDVLNRWVKDGYARPGQPGRDYLTAYGTVDPHDRSGIMRAIASLGGVYIGVQIPNYIMQSGGDWVINESGDQTIAGGHALWLHGYDADWLHFNTWGERRRMSWDWFEVFCDEAYGLVSRQNWLGTTGFSPDHEDCDALIAEMRAA</sequence>
<comment type="caution">
    <text evidence="1">The sequence shown here is derived from an EMBL/GenBank/DDBJ whole genome shotgun (WGS) entry which is preliminary data.</text>
</comment>
<keyword evidence="2" id="KW-1185">Reference proteome</keyword>
<dbReference type="EMBL" id="BALE01000046">
    <property type="protein sequence ID" value="GAN55351.1"/>
    <property type="molecule type" value="Genomic_DNA"/>
</dbReference>
<dbReference type="Gene3D" id="3.90.70.10">
    <property type="entry name" value="Cysteine proteinases"/>
    <property type="match status" value="1"/>
</dbReference>